<gene>
    <name evidence="4" type="ORF">GE061_002848</name>
</gene>
<dbReference type="EMBL" id="WIXP02000010">
    <property type="protein sequence ID" value="KAF6204506.1"/>
    <property type="molecule type" value="Genomic_DNA"/>
</dbReference>
<dbReference type="Gene3D" id="1.20.5.340">
    <property type="match status" value="1"/>
</dbReference>
<comment type="caution">
    <text evidence="4">The sequence shown here is derived from an EMBL/GenBank/DDBJ whole genome shotgun (WGS) entry which is preliminary data.</text>
</comment>
<feature type="compositionally biased region" description="Basic and acidic residues" evidence="2">
    <location>
        <begin position="113"/>
        <end position="129"/>
    </location>
</feature>
<evidence type="ECO:0000313" key="5">
    <source>
        <dbReference type="Proteomes" id="UP000466442"/>
    </source>
</evidence>
<feature type="region of interest" description="Disordered" evidence="2">
    <location>
        <begin position="244"/>
        <end position="281"/>
    </location>
</feature>
<dbReference type="SUPFAM" id="SSF58100">
    <property type="entry name" value="Bacterial hemolysins"/>
    <property type="match status" value="1"/>
</dbReference>
<keyword evidence="1" id="KW-0175">Coiled coil</keyword>
<feature type="coiled-coil region" evidence="1">
    <location>
        <begin position="336"/>
        <end position="384"/>
    </location>
</feature>
<dbReference type="OrthoDB" id="6629698at2759"/>
<protein>
    <recommendedName>
        <fullName evidence="3">FP protein C-terminal domain-containing protein</fullName>
    </recommendedName>
</protein>
<feature type="domain" description="FP protein C-terminal" evidence="3">
    <location>
        <begin position="482"/>
        <end position="530"/>
    </location>
</feature>
<evidence type="ECO:0000256" key="2">
    <source>
        <dbReference type="SAM" id="MobiDB-lite"/>
    </source>
</evidence>
<proteinExistence type="predicted"/>
<reference evidence="4" key="1">
    <citation type="journal article" date="2021" name="Mol. Ecol. Resour.">
        <title>Apolygus lucorum genome provides insights into omnivorousness and mesophyll feeding.</title>
        <authorList>
            <person name="Liu Y."/>
            <person name="Liu H."/>
            <person name="Wang H."/>
            <person name="Huang T."/>
            <person name="Liu B."/>
            <person name="Yang B."/>
            <person name="Yin L."/>
            <person name="Li B."/>
            <person name="Zhang Y."/>
            <person name="Zhang S."/>
            <person name="Jiang F."/>
            <person name="Zhang X."/>
            <person name="Ren Y."/>
            <person name="Wang B."/>
            <person name="Wang S."/>
            <person name="Lu Y."/>
            <person name="Wu K."/>
            <person name="Fan W."/>
            <person name="Wang G."/>
        </authorList>
    </citation>
    <scope>NUCLEOTIDE SEQUENCE</scope>
    <source>
        <strain evidence="4">12Hb</strain>
    </source>
</reference>
<sequence>MTATGPFEKRECPLSKNMKCAFAPPVCPANPPLEDECYWPKIQGVLDQGGCKVKANPMASMAARCCKVQNAQMQTSGQRSYPPPNCAELPPCVRCSFGHPKEKDKPKKKSKKSKESDISTLPQKDEDAKQFASPDGPPFQSKKNCSSEVGKKTLKSRSFIFEEAKVKTVPDQTEIVGTTEDVKVQKSRSRSKKIKTIDTIATAPEKREEIFRKAVYDKEDYIYMKSNDKSFCCEPCSKARRRSRVVGDDSLSGSSPHSKPVSEIVGSDDGSAEQRKQSSKGDSLAMFELLEELRDEIKRSKLSLSAQIDGVNSEVTEVKNNLEKYWENISENTKGIADIKSELRDLNATIETVKGKYDATNKRVSELEEKVNSMEQQLKGNCVEIVGLPNAGNEQNPENVLALVCALFKAIGMDVSEKEISYRQRPPAHVNMPGVIIVEFVRKIDKNELFVTLRRLTAPLTTRVLDKKIVEPTNIYINHSLTYNNRKLLKFAKDFKKEHNYRFVWMKNGRVYLKEKDERTSPAILVSSGEVLRDLAKKKEVSSNGRTGRNGNNK</sequence>
<dbReference type="AlphaFoldDB" id="A0A8S9X8W4"/>
<evidence type="ECO:0000259" key="3">
    <source>
        <dbReference type="Pfam" id="PF25298"/>
    </source>
</evidence>
<feature type="region of interest" description="Disordered" evidence="2">
    <location>
        <begin position="99"/>
        <end position="150"/>
    </location>
</feature>
<dbReference type="Pfam" id="PF25298">
    <property type="entry name" value="Baculo_FP_2nd"/>
    <property type="match status" value="1"/>
</dbReference>
<evidence type="ECO:0000256" key="1">
    <source>
        <dbReference type="SAM" id="Coils"/>
    </source>
</evidence>
<dbReference type="InterPro" id="IPR057251">
    <property type="entry name" value="FP_C"/>
</dbReference>
<dbReference type="Proteomes" id="UP000466442">
    <property type="component" value="Unassembled WGS sequence"/>
</dbReference>
<organism evidence="4 5">
    <name type="scientific">Apolygus lucorum</name>
    <name type="common">Small green plant bug</name>
    <name type="synonym">Lygocoris lucorum</name>
    <dbReference type="NCBI Taxonomy" id="248454"/>
    <lineage>
        <taxon>Eukaryota</taxon>
        <taxon>Metazoa</taxon>
        <taxon>Ecdysozoa</taxon>
        <taxon>Arthropoda</taxon>
        <taxon>Hexapoda</taxon>
        <taxon>Insecta</taxon>
        <taxon>Pterygota</taxon>
        <taxon>Neoptera</taxon>
        <taxon>Paraneoptera</taxon>
        <taxon>Hemiptera</taxon>
        <taxon>Heteroptera</taxon>
        <taxon>Panheteroptera</taxon>
        <taxon>Cimicomorpha</taxon>
        <taxon>Miridae</taxon>
        <taxon>Mirini</taxon>
        <taxon>Apolygus</taxon>
    </lineage>
</organism>
<name>A0A8S9X8W4_APOLU</name>
<keyword evidence="5" id="KW-1185">Reference proteome</keyword>
<accession>A0A8S9X8W4</accession>
<evidence type="ECO:0000313" key="4">
    <source>
        <dbReference type="EMBL" id="KAF6204506.1"/>
    </source>
</evidence>